<evidence type="ECO:0000256" key="3">
    <source>
        <dbReference type="ARBA" id="ARBA00023015"/>
    </source>
</evidence>
<dbReference type="CDD" id="cd00067">
    <property type="entry name" value="GAL4"/>
    <property type="match status" value="1"/>
</dbReference>
<dbReference type="SUPFAM" id="SSF57701">
    <property type="entry name" value="Zn2/Cys6 DNA-binding domain"/>
    <property type="match status" value="1"/>
</dbReference>
<dbReference type="Proteomes" id="UP000196158">
    <property type="component" value="Unassembled WGS sequence"/>
</dbReference>
<feature type="region of interest" description="Disordered" evidence="7">
    <location>
        <begin position="241"/>
        <end position="263"/>
    </location>
</feature>
<dbReference type="GO" id="GO:0000978">
    <property type="term" value="F:RNA polymerase II cis-regulatory region sequence-specific DNA binding"/>
    <property type="evidence" value="ECO:0007669"/>
    <property type="project" value="TreeGrafter"/>
</dbReference>
<dbReference type="GO" id="GO:0001228">
    <property type="term" value="F:DNA-binding transcription activator activity, RNA polymerase II-specific"/>
    <property type="evidence" value="ECO:0007669"/>
    <property type="project" value="TreeGrafter"/>
</dbReference>
<feature type="region of interest" description="Disordered" evidence="7">
    <location>
        <begin position="306"/>
        <end position="327"/>
    </location>
</feature>
<keyword evidence="5" id="KW-0804">Transcription</keyword>
<evidence type="ECO:0000313" key="10">
    <source>
        <dbReference type="Proteomes" id="UP000196158"/>
    </source>
</evidence>
<gene>
    <name evidence="9" type="ORF">KASA_0P06853G</name>
</gene>
<dbReference type="CDD" id="cd12148">
    <property type="entry name" value="fungal_TF_MHR"/>
    <property type="match status" value="1"/>
</dbReference>
<evidence type="ECO:0000256" key="1">
    <source>
        <dbReference type="ARBA" id="ARBA00022723"/>
    </source>
</evidence>
<dbReference type="InterPro" id="IPR036864">
    <property type="entry name" value="Zn2-C6_fun-type_DNA-bd_sf"/>
</dbReference>
<dbReference type="PANTHER" id="PTHR31944:SF131">
    <property type="entry name" value="HEME-RESPONSIVE ZINC FINGER TRANSCRIPTION FACTOR HAP1"/>
    <property type="match status" value="1"/>
</dbReference>
<dbReference type="AlphaFoldDB" id="A0A1X7R1R2"/>
<evidence type="ECO:0000259" key="8">
    <source>
        <dbReference type="PROSITE" id="PS50048"/>
    </source>
</evidence>
<keyword evidence="10" id="KW-1185">Reference proteome</keyword>
<feature type="domain" description="Zn(2)-C6 fungal-type" evidence="8">
    <location>
        <begin position="28"/>
        <end position="60"/>
    </location>
</feature>
<dbReference type="PROSITE" id="PS00463">
    <property type="entry name" value="ZN2_CY6_FUNGAL_1"/>
    <property type="match status" value="1"/>
</dbReference>
<evidence type="ECO:0000313" key="9">
    <source>
        <dbReference type="EMBL" id="SMN19464.1"/>
    </source>
</evidence>
<keyword evidence="2" id="KW-0862">Zinc</keyword>
<name>A0A1X7R1R2_9SACH</name>
<keyword evidence="4" id="KW-0238">DNA-binding</keyword>
<sequence length="1061" mass="121424">MDVSQQNELKNISSSATARKKRNRVPLSCTICRKRRLRCDKQKPFCANCQQLNISHLCHYMKQLWAEDREPWSENDEISFLKVKSDNLNELIDISTTYNTHQHLVLTSNGYIPHHPNEIELNFKAEAVVMDIHNTIGDNKFRYNPSNNPVTILKSDPKLKEIWDNVTKLHEQLDDKLNTTSYKAGKDLEVKYKQSRSKQDKDLKVSFNESSISGPKSDIPRVRKQNMQGLSKPISESISMLVDNDGSLGNSAGPGSNGDKRNVGLQHEDINDLRKRNSVANMLNDDNNGGTTLPEVDPNYAIEVNSDSSSTKATNKPGRGPIEDGTPISKEDILSTLLHFLPSRLETELLLQVFFKYLYPSMPFLDSKNLMIQFHRIFSYANDSTEGSQFENRLLRISLSNYNDYCNFGIIILIIKLTEISFASSGTGDDIFNDDVSNQQPELSPGSELFKQQIPYYVIVLIEKEFIKIGDYLFGIFVPLPLIHFALLSRVYCESSNEVDNVFRSCCSVENIVQLALSFGLNIDPDNHFLLNEQKANNNNTNIPPNIERYKHTWRKTWYFIISLDVSQSLDFGKARLLKNLREVSDTKLPIFSNVDYVKNIQELIVVKNFTLFFEIDLIIIGILNLFEDARYHNVTKLKIDVIINSLLDFIYGRKSSKETLLTLDNLNIFPKQECCLRIHISNETDECYNLPDIQYLLQVKSNALNFTELERKLEIPRTSIVSSIFFVKHVILRHLIFELNWKGFSYFASNRLSENLSYFYGQELFCWTKNILEDILFFFNNTLKHIGIAKRITTPALLQSIFSCVQFLTISILKELQTNNDKSFLLLNSITRLLEKISKYNKRAQVVFDFIDNFNKIYLKDRDEANVAIVHPSAIQNVQESIELPPNNPQLSYYGQQYIIPPQNIMPDSINTFQPGTAIYNVPTPQDVALYTGPILPPFPVTNYPPNLYNSNDQIPYSQPTQYWINNGVEHHQINPASMAPPTMQYVSPYFIHGVQLQQQSLHSGLSLNNHISPYVYNQGNVYVSNIQRSPPVGDVDTNSSAAQLPRQGHQNFPGENNSE</sequence>
<feature type="region of interest" description="Disordered" evidence="7">
    <location>
        <begin position="1029"/>
        <end position="1061"/>
    </location>
</feature>
<feature type="compositionally biased region" description="Polar residues" evidence="7">
    <location>
        <begin position="1038"/>
        <end position="1061"/>
    </location>
</feature>
<dbReference type="Gene3D" id="4.10.240.10">
    <property type="entry name" value="Zn(2)-C6 fungal-type DNA-binding domain"/>
    <property type="match status" value="1"/>
</dbReference>
<dbReference type="GO" id="GO:0008270">
    <property type="term" value="F:zinc ion binding"/>
    <property type="evidence" value="ECO:0007669"/>
    <property type="project" value="InterPro"/>
</dbReference>
<keyword evidence="1" id="KW-0479">Metal-binding</keyword>
<evidence type="ECO:0000256" key="2">
    <source>
        <dbReference type="ARBA" id="ARBA00022833"/>
    </source>
</evidence>
<reference evidence="9 10" key="1">
    <citation type="submission" date="2017-04" db="EMBL/GenBank/DDBJ databases">
        <authorList>
            <person name="Afonso C.L."/>
            <person name="Miller P.J."/>
            <person name="Scott M.A."/>
            <person name="Spackman E."/>
            <person name="Goraichik I."/>
            <person name="Dimitrov K.M."/>
            <person name="Suarez D.L."/>
            <person name="Swayne D.E."/>
        </authorList>
    </citation>
    <scope>NUCLEOTIDE SEQUENCE [LARGE SCALE GENOMIC DNA]</scope>
</reference>
<dbReference type="PROSITE" id="PS50048">
    <property type="entry name" value="ZN2_CY6_FUNGAL_2"/>
    <property type="match status" value="1"/>
</dbReference>
<dbReference type="GO" id="GO:0005634">
    <property type="term" value="C:nucleus"/>
    <property type="evidence" value="ECO:0007669"/>
    <property type="project" value="TreeGrafter"/>
</dbReference>
<accession>A0A1X7R1R2</accession>
<dbReference type="PANTHER" id="PTHR31944">
    <property type="entry name" value="HEME-RESPONSIVE ZINC FINGER TRANSCRIPTION FACTOR HAP1"/>
    <property type="match status" value="1"/>
</dbReference>
<evidence type="ECO:0000256" key="4">
    <source>
        <dbReference type="ARBA" id="ARBA00023125"/>
    </source>
</evidence>
<keyword evidence="6" id="KW-0539">Nucleus</keyword>
<evidence type="ECO:0000256" key="6">
    <source>
        <dbReference type="ARBA" id="ARBA00023242"/>
    </source>
</evidence>
<evidence type="ECO:0000256" key="5">
    <source>
        <dbReference type="ARBA" id="ARBA00023163"/>
    </source>
</evidence>
<proteinExistence type="predicted"/>
<protein>
    <submittedName>
        <fullName evidence="9">Similar to Saccharomyces cerevisiae YLR256W HAP1 Zinc finger transcription factor involved in the complex regulation of gene expression in response to levels of heme and oxygen</fullName>
    </submittedName>
</protein>
<dbReference type="SMART" id="SM00066">
    <property type="entry name" value="GAL4"/>
    <property type="match status" value="1"/>
</dbReference>
<feature type="compositionally biased region" description="Basic and acidic residues" evidence="7">
    <location>
        <begin position="192"/>
        <end position="204"/>
    </location>
</feature>
<feature type="region of interest" description="Disordered" evidence="7">
    <location>
        <begin position="192"/>
        <end position="223"/>
    </location>
</feature>
<dbReference type="InterPro" id="IPR001138">
    <property type="entry name" value="Zn2Cys6_DnaBD"/>
</dbReference>
<organism evidence="9 10">
    <name type="scientific">Maudiozyma saulgeensis</name>
    <dbReference type="NCBI Taxonomy" id="1789683"/>
    <lineage>
        <taxon>Eukaryota</taxon>
        <taxon>Fungi</taxon>
        <taxon>Dikarya</taxon>
        <taxon>Ascomycota</taxon>
        <taxon>Saccharomycotina</taxon>
        <taxon>Saccharomycetes</taxon>
        <taxon>Saccharomycetales</taxon>
        <taxon>Saccharomycetaceae</taxon>
        <taxon>Maudiozyma</taxon>
    </lineage>
</organism>
<dbReference type="InterPro" id="IPR051430">
    <property type="entry name" value="Fungal_TF_Env_Response"/>
</dbReference>
<dbReference type="OrthoDB" id="427480at2759"/>
<dbReference type="EMBL" id="FXLY01000003">
    <property type="protein sequence ID" value="SMN19464.1"/>
    <property type="molecule type" value="Genomic_DNA"/>
</dbReference>
<dbReference type="Pfam" id="PF00172">
    <property type="entry name" value="Zn_clus"/>
    <property type="match status" value="1"/>
</dbReference>
<evidence type="ECO:0000256" key="7">
    <source>
        <dbReference type="SAM" id="MobiDB-lite"/>
    </source>
</evidence>
<keyword evidence="3" id="KW-0805">Transcription regulation</keyword>
<dbReference type="STRING" id="1789683.A0A1X7R1R2"/>